<dbReference type="EMBL" id="FOMQ01000022">
    <property type="protein sequence ID" value="SFE25375.1"/>
    <property type="molecule type" value="Genomic_DNA"/>
</dbReference>
<dbReference type="STRING" id="32040.SAMN04489710_12218"/>
<dbReference type="InterPro" id="IPR005053">
    <property type="entry name" value="MobA_MobL"/>
</dbReference>
<organism evidence="5 6">
    <name type="scientific">Paracidovorax konjaci</name>
    <dbReference type="NCBI Taxonomy" id="32040"/>
    <lineage>
        <taxon>Bacteria</taxon>
        <taxon>Pseudomonadati</taxon>
        <taxon>Pseudomonadota</taxon>
        <taxon>Betaproteobacteria</taxon>
        <taxon>Burkholderiales</taxon>
        <taxon>Comamonadaceae</taxon>
        <taxon>Paracidovorax</taxon>
    </lineage>
</organism>
<reference evidence="6" key="1">
    <citation type="submission" date="2016-10" db="EMBL/GenBank/DDBJ databases">
        <authorList>
            <person name="Varghese N."/>
            <person name="Submissions S."/>
        </authorList>
    </citation>
    <scope>NUCLEOTIDE SEQUENCE [LARGE SCALE GENOMIC DNA]</scope>
    <source>
        <strain evidence="6">DSM 7481</strain>
    </source>
</reference>
<evidence type="ECO:0000313" key="6">
    <source>
        <dbReference type="Proteomes" id="UP000199517"/>
    </source>
</evidence>
<evidence type="ECO:0000259" key="4">
    <source>
        <dbReference type="Pfam" id="PF03389"/>
    </source>
</evidence>
<evidence type="ECO:0000256" key="2">
    <source>
        <dbReference type="ARBA" id="ARBA00022971"/>
    </source>
</evidence>
<gene>
    <name evidence="5" type="ORF">SAMN04489710_12218</name>
</gene>
<comment type="similarity">
    <text evidence="1">Belongs to the MobA/MobL family.</text>
</comment>
<keyword evidence="6" id="KW-1185">Reference proteome</keyword>
<evidence type="ECO:0000256" key="3">
    <source>
        <dbReference type="SAM" id="MobiDB-lite"/>
    </source>
</evidence>
<feature type="region of interest" description="Disordered" evidence="3">
    <location>
        <begin position="283"/>
        <end position="302"/>
    </location>
</feature>
<evidence type="ECO:0000256" key="1">
    <source>
        <dbReference type="ARBA" id="ARBA00010873"/>
    </source>
</evidence>
<proteinExistence type="inferred from homology"/>
<dbReference type="Pfam" id="PF03389">
    <property type="entry name" value="MobA_MobL"/>
    <property type="match status" value="1"/>
</dbReference>
<dbReference type="Proteomes" id="UP000199517">
    <property type="component" value="Unassembled WGS sequence"/>
</dbReference>
<feature type="domain" description="MobA/MobL protein" evidence="4">
    <location>
        <begin position="17"/>
        <end position="217"/>
    </location>
</feature>
<name>A0A1I1Z0N3_9BURK</name>
<dbReference type="Gene3D" id="3.30.930.30">
    <property type="match status" value="1"/>
</dbReference>
<sequence>MASYHCSVKVGGKGRAAMHAAYIARQGRYSGRARYQDLVSTGCGNMPAWAECNPARFWSAADDWERANGATYREIVVALPRELDPVQRVALLQDFIQQELGDRHAYQWAIHCPKAALEGGDQPHGHVMYSERIANDGVPREPELYFKRYNAKKPERGGCRKDSAGTLERLLSTRQRWARVQNSYLERLGHAARVDARSYADRGVAAIPGRHLGPVSASRLRRGKLSRRAVALAEHQIVTQAAQRPISELREEARLIELELAMLTNGPFGEATALLAKARRNAAREKTELSTKERDHGLPNIR</sequence>
<dbReference type="OrthoDB" id="1634048at2"/>
<protein>
    <submittedName>
        <fullName evidence="5">MobA/MobL family protein</fullName>
    </submittedName>
</protein>
<accession>A0A1I1Z0N3</accession>
<dbReference type="AlphaFoldDB" id="A0A1I1Z0N3"/>
<evidence type="ECO:0000313" key="5">
    <source>
        <dbReference type="EMBL" id="SFE25375.1"/>
    </source>
</evidence>
<keyword evidence="2" id="KW-0184">Conjugation</keyword>